<reference evidence="2" key="1">
    <citation type="journal article" date="2022" name="Int. J. Mol. Sci.">
        <title>Draft Genome of Tanacetum Coccineum: Genomic Comparison of Closely Related Tanacetum-Family Plants.</title>
        <authorList>
            <person name="Yamashiro T."/>
            <person name="Shiraishi A."/>
            <person name="Nakayama K."/>
            <person name="Satake H."/>
        </authorList>
    </citation>
    <scope>NUCLEOTIDE SEQUENCE</scope>
</reference>
<evidence type="ECO:0000313" key="3">
    <source>
        <dbReference type="Proteomes" id="UP001151760"/>
    </source>
</evidence>
<gene>
    <name evidence="2" type="ORF">Tco_1123629</name>
</gene>
<accession>A0ABQ5J7P2</accession>
<name>A0ABQ5J7P2_9ASTR</name>
<proteinExistence type="predicted"/>
<dbReference type="Proteomes" id="UP001151760">
    <property type="component" value="Unassembled WGS sequence"/>
</dbReference>
<feature type="compositionally biased region" description="Polar residues" evidence="1">
    <location>
        <begin position="235"/>
        <end position="244"/>
    </location>
</feature>
<keyword evidence="3" id="KW-1185">Reference proteome</keyword>
<dbReference type="EMBL" id="BQNB010021514">
    <property type="protein sequence ID" value="GJU07199.1"/>
    <property type="molecule type" value="Genomic_DNA"/>
</dbReference>
<evidence type="ECO:0000313" key="2">
    <source>
        <dbReference type="EMBL" id="GJU07199.1"/>
    </source>
</evidence>
<comment type="caution">
    <text evidence="2">The sequence shown here is derived from an EMBL/GenBank/DDBJ whole genome shotgun (WGS) entry which is preliminary data.</text>
</comment>
<protein>
    <submittedName>
        <fullName evidence="2">Uncharacterized protein</fullName>
    </submittedName>
</protein>
<organism evidence="2 3">
    <name type="scientific">Tanacetum coccineum</name>
    <dbReference type="NCBI Taxonomy" id="301880"/>
    <lineage>
        <taxon>Eukaryota</taxon>
        <taxon>Viridiplantae</taxon>
        <taxon>Streptophyta</taxon>
        <taxon>Embryophyta</taxon>
        <taxon>Tracheophyta</taxon>
        <taxon>Spermatophyta</taxon>
        <taxon>Magnoliopsida</taxon>
        <taxon>eudicotyledons</taxon>
        <taxon>Gunneridae</taxon>
        <taxon>Pentapetalae</taxon>
        <taxon>asterids</taxon>
        <taxon>campanulids</taxon>
        <taxon>Asterales</taxon>
        <taxon>Asteraceae</taxon>
        <taxon>Asteroideae</taxon>
        <taxon>Anthemideae</taxon>
        <taxon>Anthemidinae</taxon>
        <taxon>Tanacetum</taxon>
    </lineage>
</organism>
<sequence>MTSRFRTLSVQPLWGWTDWYQSKVIENPSSYTSLVINQYRVGITALSGYYFFGDIPTVLILYFCVSSKTSIYCLLLLFSSADPVLRRLLVASPTGLCGLWVPLFRCSDSDSPDDMSRIIARPSSSSEFPIAPVTAPPEISRRSAILIRLGEAIPFGRPYHTHLNGPRKLLTARKRVGPLPACRLARRHASPRSSDHHPSSSSSSSDSFHYSWVWMPPDQAFHHWCAAPLSTLYPPTTSESSSGDSLERPLHSSSHSAGPSRKRSRSLVDYVPSSTLVMGSLAPTRADLLPPLE</sequence>
<feature type="region of interest" description="Disordered" evidence="1">
    <location>
        <begin position="235"/>
        <end position="266"/>
    </location>
</feature>
<reference evidence="2" key="2">
    <citation type="submission" date="2022-01" db="EMBL/GenBank/DDBJ databases">
        <authorList>
            <person name="Yamashiro T."/>
            <person name="Shiraishi A."/>
            <person name="Satake H."/>
            <person name="Nakayama K."/>
        </authorList>
    </citation>
    <scope>NUCLEOTIDE SEQUENCE</scope>
</reference>
<evidence type="ECO:0000256" key="1">
    <source>
        <dbReference type="SAM" id="MobiDB-lite"/>
    </source>
</evidence>